<dbReference type="PANTHER" id="PTHR43798:SF33">
    <property type="entry name" value="HYDROLASE, PUTATIVE (AFU_ORTHOLOGUE AFUA_2G14860)-RELATED"/>
    <property type="match status" value="1"/>
</dbReference>
<name>A0ABU8BWE9_9RHOB</name>
<sequence length="270" mass="28550">MTEGLLTPAGHPTALRQWGEGDRQVLALHCSLAHAGAWSGLAAELPGCRITAPDLPGHGRSADWTGAPDLHDLTTAVVADLAAGLGGAVDLVGHSFGATVALRLALEQPGLIRSLTLIEPVLFAAALQADAPEWQDFVAGYQGVQDHIGQDDRLAARDFHGRWGIGAFDRLPPVQQDYMIARMPLVRGQSPVLLEDAARMLVPGRLEALDRPVLLIDGADSPPIIGAIHRALAARLPRVSRFTVPGAGHMVPITHSSLVAMQLRAHLSTT</sequence>
<dbReference type="EMBL" id="JBALHR010000004">
    <property type="protein sequence ID" value="MEH7828399.1"/>
    <property type="molecule type" value="Genomic_DNA"/>
</dbReference>
<dbReference type="PRINTS" id="PR00111">
    <property type="entry name" value="ABHYDROLASE"/>
</dbReference>
<organism evidence="2 3">
    <name type="scientific">Gemmobacter denitrificans</name>
    <dbReference type="NCBI Taxonomy" id="3123040"/>
    <lineage>
        <taxon>Bacteria</taxon>
        <taxon>Pseudomonadati</taxon>
        <taxon>Pseudomonadota</taxon>
        <taxon>Alphaproteobacteria</taxon>
        <taxon>Rhodobacterales</taxon>
        <taxon>Paracoccaceae</taxon>
        <taxon>Gemmobacter</taxon>
    </lineage>
</organism>
<dbReference type="PANTHER" id="PTHR43798">
    <property type="entry name" value="MONOACYLGLYCEROL LIPASE"/>
    <property type="match status" value="1"/>
</dbReference>
<dbReference type="SUPFAM" id="SSF53474">
    <property type="entry name" value="alpha/beta-Hydrolases"/>
    <property type="match status" value="1"/>
</dbReference>
<evidence type="ECO:0000313" key="3">
    <source>
        <dbReference type="Proteomes" id="UP001431963"/>
    </source>
</evidence>
<dbReference type="Pfam" id="PF12697">
    <property type="entry name" value="Abhydrolase_6"/>
    <property type="match status" value="1"/>
</dbReference>
<evidence type="ECO:0000313" key="2">
    <source>
        <dbReference type="EMBL" id="MEH7828399.1"/>
    </source>
</evidence>
<feature type="domain" description="AB hydrolase-1" evidence="1">
    <location>
        <begin position="25"/>
        <end position="255"/>
    </location>
</feature>
<gene>
    <name evidence="2" type="ORF">V6590_09555</name>
</gene>
<dbReference type="InterPro" id="IPR000073">
    <property type="entry name" value="AB_hydrolase_1"/>
</dbReference>
<accession>A0ABU8BWE9</accession>
<keyword evidence="3" id="KW-1185">Reference proteome</keyword>
<dbReference type="Proteomes" id="UP001431963">
    <property type="component" value="Unassembled WGS sequence"/>
</dbReference>
<keyword evidence="2" id="KW-0378">Hydrolase</keyword>
<dbReference type="GO" id="GO:0016787">
    <property type="term" value="F:hydrolase activity"/>
    <property type="evidence" value="ECO:0007669"/>
    <property type="project" value="UniProtKB-KW"/>
</dbReference>
<dbReference type="InterPro" id="IPR029058">
    <property type="entry name" value="AB_hydrolase_fold"/>
</dbReference>
<reference evidence="2" key="1">
    <citation type="submission" date="2024-02" db="EMBL/GenBank/DDBJ databases">
        <title>Genome sequences of strain Gemmobacter sp. JM10B15.</title>
        <authorList>
            <person name="Zhang M."/>
        </authorList>
    </citation>
    <scope>NUCLEOTIDE SEQUENCE</scope>
    <source>
        <strain evidence="2">JM10B15</strain>
    </source>
</reference>
<evidence type="ECO:0000259" key="1">
    <source>
        <dbReference type="Pfam" id="PF12697"/>
    </source>
</evidence>
<comment type="caution">
    <text evidence="2">The sequence shown here is derived from an EMBL/GenBank/DDBJ whole genome shotgun (WGS) entry which is preliminary data.</text>
</comment>
<dbReference type="InterPro" id="IPR050266">
    <property type="entry name" value="AB_hydrolase_sf"/>
</dbReference>
<proteinExistence type="predicted"/>
<dbReference type="RefSeq" id="WP_335422300.1">
    <property type="nucleotide sequence ID" value="NZ_JBALHR010000004.1"/>
</dbReference>
<protein>
    <submittedName>
        <fullName evidence="2">Alpha/beta hydrolase</fullName>
    </submittedName>
</protein>
<dbReference type="Gene3D" id="3.40.50.1820">
    <property type="entry name" value="alpha/beta hydrolase"/>
    <property type="match status" value="1"/>
</dbReference>